<sequence>MKKWYFSLIAIVCLLLTACDEDKIFPGNPMVWTYDISTPDGVKWEWVSGYATPEYYFKINAKGGDMVMICDNYDSFTIESDNPDFFDCGWMTVKKIRGNWLEFHFPYNDSGAPEASEQIKIFTKDGKRTARTIIHLNRTFEKKEQSGQEPLPEEAKFKMIKAGFTPFMNIDSPLPASLDLVTFRITDMNGNYSPLEIPKFTQHYDSIVWSAEGFPHTFRVYDSNVTVDGAEEHIITQWSTHFFKNGKVKNHLKGYRDGKVKHEALLDVVLYGRDFLGIKWGTFVLQNPQNLTTYCLLDTTYEYQVNDIVAKDNHPYSRIIPVNHKLLTDSEFLKEAQKAIKTLMGEGQSAAGKESLFKCLPKEGIKTELYWENKTTRMIMVHQLPDNLEELVQEKYYLHIEPRS</sequence>
<comment type="caution">
    <text evidence="2">The sequence shown here is derived from an EMBL/GenBank/DDBJ whole genome shotgun (WGS) entry which is preliminary data.</text>
</comment>
<feature type="signal peptide" evidence="1">
    <location>
        <begin position="1"/>
        <end position="18"/>
    </location>
</feature>
<evidence type="ECO:0000313" key="3">
    <source>
        <dbReference type="Proteomes" id="UP000186549"/>
    </source>
</evidence>
<evidence type="ECO:0008006" key="4">
    <source>
        <dbReference type="Google" id="ProtNLM"/>
    </source>
</evidence>
<protein>
    <recommendedName>
        <fullName evidence="4">Lipoprotein</fullName>
    </recommendedName>
</protein>
<evidence type="ECO:0000313" key="2">
    <source>
        <dbReference type="EMBL" id="OKZ30010.1"/>
    </source>
</evidence>
<organism evidence="2 3">
    <name type="scientific">Bacteroides uniformis</name>
    <dbReference type="NCBI Taxonomy" id="820"/>
    <lineage>
        <taxon>Bacteria</taxon>
        <taxon>Pseudomonadati</taxon>
        <taxon>Bacteroidota</taxon>
        <taxon>Bacteroidia</taxon>
        <taxon>Bacteroidales</taxon>
        <taxon>Bacteroidaceae</taxon>
        <taxon>Bacteroides</taxon>
    </lineage>
</organism>
<dbReference type="Proteomes" id="UP000186549">
    <property type="component" value="Unassembled WGS sequence"/>
</dbReference>
<dbReference type="EMBL" id="MNQU01000287">
    <property type="protein sequence ID" value="OKZ30010.1"/>
    <property type="molecule type" value="Genomic_DNA"/>
</dbReference>
<keyword evidence="1" id="KW-0732">Signal</keyword>
<name>A0A1Q6HTN5_BACUN</name>
<dbReference type="PROSITE" id="PS51257">
    <property type="entry name" value="PROKAR_LIPOPROTEIN"/>
    <property type="match status" value="1"/>
</dbReference>
<proteinExistence type="predicted"/>
<feature type="chain" id="PRO_5013022212" description="Lipoprotein" evidence="1">
    <location>
        <begin position="19"/>
        <end position="404"/>
    </location>
</feature>
<accession>A0A1Q6HTN5</accession>
<gene>
    <name evidence="2" type="ORF">BHV79_16250</name>
</gene>
<reference evidence="2 3" key="1">
    <citation type="journal article" date="2016" name="Nat. Biotechnol.">
        <title>Measurement of bacterial replication rates in microbial communities.</title>
        <authorList>
            <person name="Brown C.T."/>
            <person name="Olm M.R."/>
            <person name="Thomas B.C."/>
            <person name="Banfield J.F."/>
        </authorList>
    </citation>
    <scope>NUCLEOTIDE SEQUENCE [LARGE SCALE GENOMIC DNA]</scope>
    <source>
        <strain evidence="2">45_41</strain>
    </source>
</reference>
<evidence type="ECO:0000256" key="1">
    <source>
        <dbReference type="SAM" id="SignalP"/>
    </source>
</evidence>
<dbReference type="AlphaFoldDB" id="A0A1Q6HTN5"/>